<dbReference type="EMBL" id="CXST01000001">
    <property type="protein sequence ID" value="CTQ41979.1"/>
    <property type="molecule type" value="Genomic_DNA"/>
</dbReference>
<organism evidence="2 3">
    <name type="scientific">Roseibium aggregatum</name>
    <dbReference type="NCBI Taxonomy" id="187304"/>
    <lineage>
        <taxon>Bacteria</taxon>
        <taxon>Pseudomonadati</taxon>
        <taxon>Pseudomonadota</taxon>
        <taxon>Alphaproteobacteria</taxon>
        <taxon>Hyphomicrobiales</taxon>
        <taxon>Stappiaceae</taxon>
        <taxon>Roseibium</taxon>
    </lineage>
</organism>
<keyword evidence="1" id="KW-0812">Transmembrane</keyword>
<name>A0A0M6XZC6_9HYPH</name>
<protein>
    <submittedName>
        <fullName evidence="2">Uncharacterized protein</fullName>
    </submittedName>
</protein>
<feature type="transmembrane region" description="Helical" evidence="1">
    <location>
        <begin position="12"/>
        <end position="30"/>
    </location>
</feature>
<keyword evidence="1" id="KW-0472">Membrane</keyword>
<reference evidence="3" key="1">
    <citation type="submission" date="2015-07" db="EMBL/GenBank/DDBJ databases">
        <authorList>
            <person name="Rodrigo-Torres Lidia"/>
            <person name="Arahal R.David."/>
        </authorList>
    </citation>
    <scope>NUCLEOTIDE SEQUENCE [LARGE SCALE GENOMIC DNA]</scope>
    <source>
        <strain evidence="3">CECT 4801</strain>
    </source>
</reference>
<evidence type="ECO:0000313" key="3">
    <source>
        <dbReference type="Proteomes" id="UP000048926"/>
    </source>
</evidence>
<accession>A0A0M6XZC6</accession>
<gene>
    <name evidence="2" type="ORF">LAL4801_00399</name>
</gene>
<proteinExistence type="predicted"/>
<keyword evidence="3" id="KW-1185">Reference proteome</keyword>
<sequence length="57" mass="6049">MFSPRPAYPRGFYLFGALVAGVLVITSALTPAPQPLDARLHAGLASSPQIQTLELAR</sequence>
<evidence type="ECO:0000313" key="2">
    <source>
        <dbReference type="EMBL" id="CTQ41979.1"/>
    </source>
</evidence>
<keyword evidence="1" id="KW-1133">Transmembrane helix</keyword>
<dbReference type="AlphaFoldDB" id="A0A0M6XZC6"/>
<evidence type="ECO:0000256" key="1">
    <source>
        <dbReference type="SAM" id="Phobius"/>
    </source>
</evidence>
<dbReference type="Proteomes" id="UP000048926">
    <property type="component" value="Unassembled WGS sequence"/>
</dbReference>